<evidence type="ECO:0000256" key="2">
    <source>
        <dbReference type="ARBA" id="ARBA00022814"/>
    </source>
</evidence>
<dbReference type="InterPro" id="IPR035926">
    <property type="entry name" value="NusB-like_sf"/>
</dbReference>
<sequence>MQKKLEIRVIREEIFKILFEHELIFESDTLKRVDDFIIENEKVLNKSKEDFLKNYIKAYIENENKVIDIIKENLEGWTFERLGAVERVLLKMSFYEIKIKNEAFEIAINEAVELSKIYGDEKTKKFINGILAALVKGN</sequence>
<keyword evidence="3" id="KW-0694">RNA-binding</keyword>
<dbReference type="GO" id="GO:0031564">
    <property type="term" value="P:transcription antitermination"/>
    <property type="evidence" value="ECO:0007669"/>
    <property type="project" value="UniProtKB-KW"/>
</dbReference>
<dbReference type="GO" id="GO:0006353">
    <property type="term" value="P:DNA-templated transcription termination"/>
    <property type="evidence" value="ECO:0007669"/>
    <property type="project" value="InterPro"/>
</dbReference>
<dbReference type="Proteomes" id="UP000419017">
    <property type="component" value="Unassembled WGS sequence"/>
</dbReference>
<evidence type="ECO:0000256" key="4">
    <source>
        <dbReference type="ARBA" id="ARBA00023015"/>
    </source>
</evidence>
<keyword evidence="8" id="KW-1185">Reference proteome</keyword>
<reference evidence="7 8" key="1">
    <citation type="submission" date="2019-10" db="EMBL/GenBank/DDBJ databases">
        <authorList>
            <person name="Blom J."/>
        </authorList>
    </citation>
    <scope>NUCLEOTIDE SEQUENCE [LARGE SCALE GENOMIC DNA]</scope>
    <source>
        <strain evidence="7 8">ES3154-GLU</strain>
    </source>
</reference>
<keyword evidence="2" id="KW-0889">Transcription antitermination</keyword>
<feature type="domain" description="NusB/RsmB/TIM44" evidence="6">
    <location>
        <begin position="10"/>
        <end position="135"/>
    </location>
</feature>
<protein>
    <submittedName>
        <fullName evidence="7">NusB antitermination factor</fullName>
    </submittedName>
</protein>
<dbReference type="PANTHER" id="PTHR11078:SF3">
    <property type="entry name" value="ANTITERMINATION NUSB DOMAIN-CONTAINING PROTEIN"/>
    <property type="match status" value="1"/>
</dbReference>
<dbReference type="GO" id="GO:0005829">
    <property type="term" value="C:cytosol"/>
    <property type="evidence" value="ECO:0007669"/>
    <property type="project" value="TreeGrafter"/>
</dbReference>
<evidence type="ECO:0000313" key="7">
    <source>
        <dbReference type="EMBL" id="VWL85614.1"/>
    </source>
</evidence>
<dbReference type="RefSeq" id="WP_156683594.1">
    <property type="nucleotide sequence ID" value="NZ_CABWIB010000001.1"/>
</dbReference>
<evidence type="ECO:0000256" key="1">
    <source>
        <dbReference type="ARBA" id="ARBA00005952"/>
    </source>
</evidence>
<keyword evidence="5" id="KW-0804">Transcription</keyword>
<evidence type="ECO:0000313" key="8">
    <source>
        <dbReference type="Proteomes" id="UP000419017"/>
    </source>
</evidence>
<dbReference type="NCBIfam" id="TIGR01951">
    <property type="entry name" value="nusB"/>
    <property type="match status" value="1"/>
</dbReference>
<evidence type="ECO:0000256" key="5">
    <source>
        <dbReference type="ARBA" id="ARBA00023163"/>
    </source>
</evidence>
<name>A0A6I8MEU2_9FUSO</name>
<dbReference type="PANTHER" id="PTHR11078">
    <property type="entry name" value="N UTILIZATION SUBSTANCE PROTEIN B-RELATED"/>
    <property type="match status" value="1"/>
</dbReference>
<gene>
    <name evidence="7" type="ORF">OMES3154_00900</name>
</gene>
<evidence type="ECO:0000259" key="6">
    <source>
        <dbReference type="Pfam" id="PF01029"/>
    </source>
</evidence>
<dbReference type="AlphaFoldDB" id="A0A6I8MEU2"/>
<dbReference type="EMBL" id="CABWIB010000001">
    <property type="protein sequence ID" value="VWL85614.1"/>
    <property type="molecule type" value="Genomic_DNA"/>
</dbReference>
<dbReference type="GO" id="GO:0003723">
    <property type="term" value="F:RNA binding"/>
    <property type="evidence" value="ECO:0007669"/>
    <property type="project" value="UniProtKB-KW"/>
</dbReference>
<dbReference type="InterPro" id="IPR006027">
    <property type="entry name" value="NusB_RsmB_TIM44"/>
</dbReference>
<comment type="similarity">
    <text evidence="1">Belongs to the NusB family.</text>
</comment>
<keyword evidence="4" id="KW-0805">Transcription regulation</keyword>
<dbReference type="Gene3D" id="1.10.940.10">
    <property type="entry name" value="NusB-like"/>
    <property type="match status" value="1"/>
</dbReference>
<proteinExistence type="inferred from homology"/>
<dbReference type="Pfam" id="PF01029">
    <property type="entry name" value="NusB"/>
    <property type="match status" value="1"/>
</dbReference>
<dbReference type="SUPFAM" id="SSF48013">
    <property type="entry name" value="NusB-like"/>
    <property type="match status" value="1"/>
</dbReference>
<accession>A0A6I8MEU2</accession>
<evidence type="ECO:0000256" key="3">
    <source>
        <dbReference type="ARBA" id="ARBA00022884"/>
    </source>
</evidence>
<dbReference type="InterPro" id="IPR011605">
    <property type="entry name" value="NusB_fam"/>
</dbReference>
<organism evidence="7 8">
    <name type="scientific">Oceanivirga miroungae</name>
    <dbReference type="NCBI Taxonomy" id="1130046"/>
    <lineage>
        <taxon>Bacteria</taxon>
        <taxon>Fusobacteriati</taxon>
        <taxon>Fusobacteriota</taxon>
        <taxon>Fusobacteriia</taxon>
        <taxon>Fusobacteriales</taxon>
        <taxon>Leptotrichiaceae</taxon>
        <taxon>Oceanivirga</taxon>
    </lineage>
</organism>